<name>A0AAQ4F929_AMBAM</name>
<dbReference type="NCBIfam" id="NF003253">
    <property type="entry name" value="PRK04210.1"/>
    <property type="match status" value="1"/>
</dbReference>
<dbReference type="GO" id="GO:0006094">
    <property type="term" value="P:gluconeogenesis"/>
    <property type="evidence" value="ECO:0007669"/>
    <property type="project" value="InterPro"/>
</dbReference>
<dbReference type="Gene3D" id="2.170.8.10">
    <property type="entry name" value="Phosphoenolpyruvate Carboxykinase, domain 2"/>
    <property type="match status" value="1"/>
</dbReference>
<keyword evidence="7" id="KW-0210">Decarboxylase</keyword>
<comment type="similarity">
    <text evidence="2">Belongs to the phosphoenolpyruvate carboxykinase [GTP] family.</text>
</comment>
<comment type="caution">
    <text evidence="17">The sequence shown here is derived from an EMBL/GenBank/DDBJ whole genome shotgun (WGS) entry which is preliminary data.</text>
</comment>
<gene>
    <name evidence="17" type="ORF">V5799_009928</name>
</gene>
<dbReference type="InterPro" id="IPR013035">
    <property type="entry name" value="PEP_carboxykinase_C"/>
</dbReference>
<keyword evidence="8" id="KW-0342">GTP-binding</keyword>
<evidence type="ECO:0000256" key="14">
    <source>
        <dbReference type="SAM" id="MobiDB-lite"/>
    </source>
</evidence>
<reference evidence="17 18" key="1">
    <citation type="journal article" date="2023" name="Arcadia Sci">
        <title>De novo assembly of a long-read Amblyomma americanum tick genome.</title>
        <authorList>
            <person name="Chou S."/>
            <person name="Poskanzer K.E."/>
            <person name="Rollins M."/>
            <person name="Thuy-Boun P.S."/>
        </authorList>
    </citation>
    <scope>NUCLEOTIDE SEQUENCE [LARGE SCALE GENOMIC DNA]</scope>
    <source>
        <strain evidence="17">F_SG_1</strain>
        <tissue evidence="17">Salivary glands</tissue>
    </source>
</reference>
<dbReference type="GO" id="GO:0005525">
    <property type="term" value="F:GTP binding"/>
    <property type="evidence" value="ECO:0007669"/>
    <property type="project" value="UniProtKB-KW"/>
</dbReference>
<dbReference type="PROSITE" id="PS00505">
    <property type="entry name" value="PEPCK_GTP"/>
    <property type="match status" value="1"/>
</dbReference>
<evidence type="ECO:0000256" key="7">
    <source>
        <dbReference type="ARBA" id="ARBA00022793"/>
    </source>
</evidence>
<feature type="domain" description="Phosphoenolpyruvate carboxykinase C-terminal P-loop" evidence="15">
    <location>
        <begin position="308"/>
        <end position="668"/>
    </location>
</feature>
<dbReference type="HAMAP" id="MF_00452">
    <property type="entry name" value="PEPCK_GTP"/>
    <property type="match status" value="1"/>
</dbReference>
<proteinExistence type="inferred from homology"/>
<evidence type="ECO:0000313" key="17">
    <source>
        <dbReference type="EMBL" id="KAK8783707.1"/>
    </source>
</evidence>
<dbReference type="InterPro" id="IPR008210">
    <property type="entry name" value="PEP_carboxykinase_N"/>
</dbReference>
<dbReference type="CDD" id="cd00819">
    <property type="entry name" value="PEPCK_GTP"/>
    <property type="match status" value="1"/>
</dbReference>
<organism evidence="17 18">
    <name type="scientific">Amblyomma americanum</name>
    <name type="common">Lone star tick</name>
    <dbReference type="NCBI Taxonomy" id="6943"/>
    <lineage>
        <taxon>Eukaryota</taxon>
        <taxon>Metazoa</taxon>
        <taxon>Ecdysozoa</taxon>
        <taxon>Arthropoda</taxon>
        <taxon>Chelicerata</taxon>
        <taxon>Arachnida</taxon>
        <taxon>Acari</taxon>
        <taxon>Parasitiformes</taxon>
        <taxon>Ixodida</taxon>
        <taxon>Ixodoidea</taxon>
        <taxon>Ixodidae</taxon>
        <taxon>Amblyomminae</taxon>
        <taxon>Amblyomma</taxon>
    </lineage>
</organism>
<dbReference type="GO" id="GO:0033993">
    <property type="term" value="P:response to lipid"/>
    <property type="evidence" value="ECO:0007669"/>
    <property type="project" value="TreeGrafter"/>
</dbReference>
<dbReference type="Gene3D" id="3.40.449.10">
    <property type="entry name" value="Phosphoenolpyruvate Carboxykinase, domain 1"/>
    <property type="match status" value="1"/>
</dbReference>
<evidence type="ECO:0000256" key="8">
    <source>
        <dbReference type="ARBA" id="ARBA00023134"/>
    </source>
</evidence>
<comment type="catalytic activity">
    <reaction evidence="11">
        <text>oxaloacetate + GTP = phosphoenolpyruvate + GDP + CO2</text>
        <dbReference type="Rhea" id="RHEA:10388"/>
        <dbReference type="ChEBI" id="CHEBI:16452"/>
        <dbReference type="ChEBI" id="CHEBI:16526"/>
        <dbReference type="ChEBI" id="CHEBI:37565"/>
        <dbReference type="ChEBI" id="CHEBI:58189"/>
        <dbReference type="ChEBI" id="CHEBI:58702"/>
        <dbReference type="EC" id="4.1.1.32"/>
    </reaction>
</comment>
<comment type="subunit">
    <text evidence="3">Monomer.</text>
</comment>
<keyword evidence="9" id="KW-0464">Manganese</keyword>
<dbReference type="GO" id="GO:0006107">
    <property type="term" value="P:oxaloacetate metabolic process"/>
    <property type="evidence" value="ECO:0007669"/>
    <property type="project" value="TreeGrafter"/>
</dbReference>
<dbReference type="Gene3D" id="3.90.228.20">
    <property type="match status" value="1"/>
</dbReference>
<protein>
    <recommendedName>
        <fullName evidence="13">Phosphoenolpyruvate carboxykinase [GTP]</fullName>
        <ecNumber evidence="4">4.1.1.32</ecNumber>
    </recommendedName>
</protein>
<dbReference type="FunFam" id="3.40.449.10:FF:000003">
    <property type="entry name" value="Phosphoenolpyruvate carboxykinase, cytosolic [GTP]"/>
    <property type="match status" value="1"/>
</dbReference>
<dbReference type="PIRSF" id="PIRSF001348">
    <property type="entry name" value="PEP_carboxykinase_GTP"/>
    <property type="match status" value="1"/>
</dbReference>
<evidence type="ECO:0000256" key="3">
    <source>
        <dbReference type="ARBA" id="ARBA00011245"/>
    </source>
</evidence>
<dbReference type="GO" id="GO:0046327">
    <property type="term" value="P:glycerol biosynthetic process from pyruvate"/>
    <property type="evidence" value="ECO:0007669"/>
    <property type="project" value="TreeGrafter"/>
</dbReference>
<dbReference type="InterPro" id="IPR008209">
    <property type="entry name" value="PEP_carboxykinase_GTP"/>
</dbReference>
<dbReference type="GO" id="GO:0071333">
    <property type="term" value="P:cellular response to glucose stimulus"/>
    <property type="evidence" value="ECO:0007669"/>
    <property type="project" value="TreeGrafter"/>
</dbReference>
<dbReference type="GO" id="GO:0005829">
    <property type="term" value="C:cytosol"/>
    <property type="evidence" value="ECO:0007669"/>
    <property type="project" value="TreeGrafter"/>
</dbReference>
<evidence type="ECO:0000256" key="13">
    <source>
        <dbReference type="ARBA" id="ARBA00072283"/>
    </source>
</evidence>
<dbReference type="Proteomes" id="UP001321473">
    <property type="component" value="Unassembled WGS sequence"/>
</dbReference>
<comment type="function">
    <text evidence="12">Catalyzes the conversion of oxaloacetate (OAA) to phosphoenolpyruvate (PEP), the rate-limiting step in the metabolic pathway that produces glucose from lactate and other precursors derived from the citric acid cycle.</text>
</comment>
<evidence type="ECO:0000256" key="10">
    <source>
        <dbReference type="ARBA" id="ARBA00023239"/>
    </source>
</evidence>
<dbReference type="GO" id="GO:0004613">
    <property type="term" value="F:phosphoenolpyruvate carboxykinase (GTP) activity"/>
    <property type="evidence" value="ECO:0007669"/>
    <property type="project" value="UniProtKB-EC"/>
</dbReference>
<dbReference type="InterPro" id="IPR035078">
    <property type="entry name" value="PEP_carboxykinase_GTP_N"/>
</dbReference>
<keyword evidence="5" id="KW-0479">Metal-binding</keyword>
<keyword evidence="18" id="KW-1185">Reference proteome</keyword>
<dbReference type="GO" id="GO:0019543">
    <property type="term" value="P:propionate catabolic process"/>
    <property type="evidence" value="ECO:0007669"/>
    <property type="project" value="TreeGrafter"/>
</dbReference>
<keyword evidence="10" id="KW-0456">Lyase</keyword>
<comment type="cofactor">
    <cofactor evidence="1">
        <name>Mn(2+)</name>
        <dbReference type="ChEBI" id="CHEBI:29035"/>
    </cofactor>
</comment>
<feature type="compositionally biased region" description="Polar residues" evidence="14">
    <location>
        <begin position="1"/>
        <end position="16"/>
    </location>
</feature>
<dbReference type="PANTHER" id="PTHR11561:SF0">
    <property type="entry name" value="PHOSPHOENOLPYRUVATE CARBOXYKINASE [GTP]-RELATED"/>
    <property type="match status" value="1"/>
</dbReference>
<evidence type="ECO:0000256" key="9">
    <source>
        <dbReference type="ARBA" id="ARBA00023211"/>
    </source>
</evidence>
<evidence type="ECO:0000256" key="1">
    <source>
        <dbReference type="ARBA" id="ARBA00001936"/>
    </source>
</evidence>
<dbReference type="SUPFAM" id="SSF53795">
    <property type="entry name" value="PEP carboxykinase-like"/>
    <property type="match status" value="1"/>
</dbReference>
<evidence type="ECO:0000313" key="18">
    <source>
        <dbReference type="Proteomes" id="UP001321473"/>
    </source>
</evidence>
<evidence type="ECO:0000256" key="6">
    <source>
        <dbReference type="ARBA" id="ARBA00022741"/>
    </source>
</evidence>
<evidence type="ECO:0000256" key="4">
    <source>
        <dbReference type="ARBA" id="ARBA00012306"/>
    </source>
</evidence>
<dbReference type="EMBL" id="JARKHS020005273">
    <property type="protein sequence ID" value="KAK8783707.1"/>
    <property type="molecule type" value="Genomic_DNA"/>
</dbReference>
<evidence type="ECO:0000259" key="16">
    <source>
        <dbReference type="Pfam" id="PF17297"/>
    </source>
</evidence>
<evidence type="ECO:0000259" key="15">
    <source>
        <dbReference type="Pfam" id="PF00821"/>
    </source>
</evidence>
<dbReference type="Pfam" id="PF17297">
    <property type="entry name" value="PEPCK_N"/>
    <property type="match status" value="1"/>
</dbReference>
<evidence type="ECO:0000256" key="2">
    <source>
        <dbReference type="ARBA" id="ARBA00005796"/>
    </source>
</evidence>
<dbReference type="Pfam" id="PF00821">
    <property type="entry name" value="PEPCK_GTP"/>
    <property type="match status" value="1"/>
</dbReference>
<dbReference type="InterPro" id="IPR018091">
    <property type="entry name" value="PEP_carboxykin_GTP_CS"/>
</dbReference>
<evidence type="ECO:0000256" key="11">
    <source>
        <dbReference type="ARBA" id="ARBA00051400"/>
    </source>
</evidence>
<dbReference type="EC" id="4.1.1.32" evidence="4"/>
<dbReference type="GO" id="GO:0030145">
    <property type="term" value="F:manganese ion binding"/>
    <property type="evidence" value="ECO:0007669"/>
    <property type="project" value="TreeGrafter"/>
</dbReference>
<dbReference type="SUPFAM" id="SSF68923">
    <property type="entry name" value="PEP carboxykinase N-terminal domain"/>
    <property type="match status" value="1"/>
</dbReference>
<dbReference type="AlphaFoldDB" id="A0AAQ4F929"/>
<dbReference type="InterPro" id="IPR035077">
    <property type="entry name" value="PEP_carboxykinase_GTP_C"/>
</dbReference>
<dbReference type="PANTHER" id="PTHR11561">
    <property type="entry name" value="PHOSPHOENOLPYRUVATE CARBOXYKINASE"/>
    <property type="match status" value="1"/>
</dbReference>
<feature type="region of interest" description="Disordered" evidence="14">
    <location>
        <begin position="1"/>
        <end position="31"/>
    </location>
</feature>
<evidence type="ECO:0000256" key="12">
    <source>
        <dbReference type="ARBA" id="ARBA00058806"/>
    </source>
</evidence>
<dbReference type="GO" id="GO:0042594">
    <property type="term" value="P:response to starvation"/>
    <property type="evidence" value="ECO:0007669"/>
    <property type="project" value="TreeGrafter"/>
</dbReference>
<keyword evidence="6" id="KW-0547">Nucleotide-binding</keyword>
<accession>A0AAQ4F929</accession>
<sequence length="672" mass="73962">MSASGSTQLLVRQGNPTAPPPQRVGPGPDAGRSLKCLQSQLAQPMGVCARALSSSPALHQQPQPATLSALPHDVRAYVEEKQRLCQPSAVHICDGSEAENSHLLDLMLKAGSIVPLPKYRNCYLARTDPADVARVESKTFISTERREDTIPTPKEGVKGTLGNWMSPGDLQKALNERFPGCMKGRTMYVIPFSMGPLGSPLSKIGIQLTDSPYVVASMRIMTRMGSEVLRTLGNGPFIKCLHSVGQPLPMKTPPVNNWPCNPEKTIISHIPDNNEICSFGSGYGGNSLLGKKCFALRLGSILAQREGWLAEHMLILGVTNPKGEKKYIAAAFPSACGKTNLAMMTPTLPGYKAECVGDDIAWMKFDDQGVLRAINPEYGFFGVAPGTSMATNPNAMKTVEENTMFTNVAETSDGGFWWEGMPEPSPGIRIKSWRGEENWTRALGTPAAHPNSRFCTPASQCPIIDPAWEDPKGVPISAILFGGRRPQGVPLVYEAFSWQHGVFIGSAMRSEATAAAEHKGKVIMHDPFAMRPFFGYNFTNYQRHWLSLGSKPERKLPKIFHVNWFRKGSDGKFLWPGFGENSRVIDWILRRVDEESGTAKESPIGYLPADGALNLDGLQEPVNMKELFGLSKDFWLQECREVRQYFDDQLGKELPSEIAQELDQLEKRVKAM</sequence>
<dbReference type="FunFam" id="3.90.228.20:FF:000005">
    <property type="entry name" value="Phosphoenolpyruvate carboxykinase [GTP], mitochondrial"/>
    <property type="match status" value="1"/>
</dbReference>
<feature type="domain" description="Phosphoenolpyruvate carboxykinase GTP-utilising N-terminal" evidence="16">
    <location>
        <begin position="77"/>
        <end position="303"/>
    </location>
</feature>
<evidence type="ECO:0000256" key="5">
    <source>
        <dbReference type="ARBA" id="ARBA00022723"/>
    </source>
</evidence>